<evidence type="ECO:0000313" key="3">
    <source>
        <dbReference type="Proteomes" id="UP001152484"/>
    </source>
</evidence>
<proteinExistence type="predicted"/>
<feature type="region of interest" description="Disordered" evidence="1">
    <location>
        <begin position="194"/>
        <end position="219"/>
    </location>
</feature>
<accession>A0A9P0ZDC2</accession>
<keyword evidence="3" id="KW-1185">Reference proteome</keyword>
<dbReference type="EMBL" id="CAMAPE010000031">
    <property type="protein sequence ID" value="CAH9094730.1"/>
    <property type="molecule type" value="Genomic_DNA"/>
</dbReference>
<evidence type="ECO:0000256" key="1">
    <source>
        <dbReference type="SAM" id="MobiDB-lite"/>
    </source>
</evidence>
<evidence type="ECO:0000313" key="2">
    <source>
        <dbReference type="EMBL" id="CAH9094730.1"/>
    </source>
</evidence>
<gene>
    <name evidence="2" type="ORF">CEURO_LOCUS12875</name>
</gene>
<sequence>MDKSVLSRQTDDALFSKILQASVTASLGLGELTQRMERYALQKQKDDEALVVAQRRLREAEEASRVERAAFEKILENAKVLAQAEGRDEAEKAAAEAAKKAAEDAEIAKKEVVEEAVTAFVAEGWKAEAQKPWLTAVVEASVKEWVRGPGAMWLAQKGKEYYDGVSTSLKPSSTGGWPGTWEQTRRHLTRRLTGSPLFSQTPEFPSPRALAGQISRTPS</sequence>
<dbReference type="Proteomes" id="UP001152484">
    <property type="component" value="Unassembled WGS sequence"/>
</dbReference>
<organism evidence="2 3">
    <name type="scientific">Cuscuta europaea</name>
    <name type="common">European dodder</name>
    <dbReference type="NCBI Taxonomy" id="41803"/>
    <lineage>
        <taxon>Eukaryota</taxon>
        <taxon>Viridiplantae</taxon>
        <taxon>Streptophyta</taxon>
        <taxon>Embryophyta</taxon>
        <taxon>Tracheophyta</taxon>
        <taxon>Spermatophyta</taxon>
        <taxon>Magnoliopsida</taxon>
        <taxon>eudicotyledons</taxon>
        <taxon>Gunneridae</taxon>
        <taxon>Pentapetalae</taxon>
        <taxon>asterids</taxon>
        <taxon>lamiids</taxon>
        <taxon>Solanales</taxon>
        <taxon>Convolvulaceae</taxon>
        <taxon>Cuscuteae</taxon>
        <taxon>Cuscuta</taxon>
        <taxon>Cuscuta subgen. Cuscuta</taxon>
    </lineage>
</organism>
<name>A0A9P0ZDC2_CUSEU</name>
<protein>
    <submittedName>
        <fullName evidence="2">Uncharacterized protein</fullName>
    </submittedName>
</protein>
<dbReference type="AlphaFoldDB" id="A0A9P0ZDC2"/>
<reference evidence="2" key="1">
    <citation type="submission" date="2022-07" db="EMBL/GenBank/DDBJ databases">
        <authorList>
            <person name="Macas J."/>
            <person name="Novak P."/>
            <person name="Neumann P."/>
        </authorList>
    </citation>
    <scope>NUCLEOTIDE SEQUENCE</scope>
</reference>
<comment type="caution">
    <text evidence="2">The sequence shown here is derived from an EMBL/GenBank/DDBJ whole genome shotgun (WGS) entry which is preliminary data.</text>
</comment>